<evidence type="ECO:0000256" key="6">
    <source>
        <dbReference type="SAM" id="Phobius"/>
    </source>
</evidence>
<feature type="transmembrane region" description="Helical" evidence="6">
    <location>
        <begin position="95"/>
        <end position="119"/>
    </location>
</feature>
<evidence type="ECO:0000313" key="7">
    <source>
        <dbReference type="EMBL" id="KRO24691.1"/>
    </source>
</evidence>
<feature type="transmembrane region" description="Helical" evidence="6">
    <location>
        <begin position="463"/>
        <end position="485"/>
    </location>
</feature>
<dbReference type="PIRSF" id="PIRSF038958">
    <property type="entry name" value="PG_synth_SpoVB"/>
    <property type="match status" value="1"/>
</dbReference>
<dbReference type="PANTHER" id="PTHR30250:SF21">
    <property type="entry name" value="LIPID II FLIPPASE MURJ"/>
    <property type="match status" value="1"/>
</dbReference>
<name>A0A0R2NLM1_9LACO</name>
<keyword evidence="4 6" id="KW-1133">Transmembrane helix</keyword>
<dbReference type="Pfam" id="PF01943">
    <property type="entry name" value="Polysacc_synt"/>
    <property type="match status" value="1"/>
</dbReference>
<keyword evidence="8" id="KW-1185">Reference proteome</keyword>
<dbReference type="Proteomes" id="UP000050920">
    <property type="component" value="Unassembled WGS sequence"/>
</dbReference>
<feature type="transmembrane region" description="Helical" evidence="6">
    <location>
        <begin position="248"/>
        <end position="268"/>
    </location>
</feature>
<accession>A0A0R2NLM1</accession>
<protein>
    <submittedName>
        <fullName evidence="7">Polysaccharide biosynthesis protein</fullName>
    </submittedName>
</protein>
<dbReference type="InterPro" id="IPR002797">
    <property type="entry name" value="Polysacc_synth"/>
</dbReference>
<sequence length="542" mass="59577">MGEFLKNKMLSGTFWMSFGSIFSRVLGVVYLIPWLMMLGSQQHQMTAQAMFNAAYTPYALFLSLGTSGFPTAISRKIAGYNAENRYLDSQHLFKAGLLFMSISGLICGSLLFVFAPAIAKSSPVTSYQATTLVIRFLTPALFILPVMSIIRGYFQGNQDMKPFGISQLIEQFVRVIGILGASYVSFIVLKQSLTMAVGLSTFATFFGAIASLLYLGYYYQQRRPQYQAQLSQSAPATKMNLKADFMTIIKEAIPFVFVGAGITLSQLVDQFTFKQIMLHVTTQSATAIQNLFTLFSANPNKITTVIISLALAVSETTLPILASVQGDRTKVTKVIVNNFKMLFGLIAPMIIILALLAPQINTVFFGFDQQGGQLMRWAIIVSLPLAVFTDVFTLIQALGQHRRAVTLLVVVLAIKALAQYPLVLLFHANGALLATFIAFASISVAGTVYLLKACDIKLKSKNSDVTTMFAAVLQFLVVAVVVYILGDRLFPVSDRVLAFIFAAVEGVMMLGAFGLFGSFYSMPSIALNLKIGRQYKQYKHFR</sequence>
<dbReference type="CDD" id="cd13124">
    <property type="entry name" value="MATE_SpoVB_like"/>
    <property type="match status" value="1"/>
</dbReference>
<evidence type="ECO:0000256" key="4">
    <source>
        <dbReference type="ARBA" id="ARBA00022989"/>
    </source>
</evidence>
<evidence type="ECO:0000256" key="1">
    <source>
        <dbReference type="ARBA" id="ARBA00004651"/>
    </source>
</evidence>
<dbReference type="AlphaFoldDB" id="A0A0R2NLM1"/>
<dbReference type="PANTHER" id="PTHR30250">
    <property type="entry name" value="PST FAMILY PREDICTED COLANIC ACID TRANSPORTER"/>
    <property type="match status" value="1"/>
</dbReference>
<feature type="transmembrane region" description="Helical" evidence="6">
    <location>
        <begin position="302"/>
        <end position="322"/>
    </location>
</feature>
<dbReference type="InterPro" id="IPR024923">
    <property type="entry name" value="PG_synth_SpoVB"/>
</dbReference>
<evidence type="ECO:0000256" key="3">
    <source>
        <dbReference type="ARBA" id="ARBA00022692"/>
    </source>
</evidence>
<feature type="transmembrane region" description="Helical" evidence="6">
    <location>
        <begin position="55"/>
        <end position="74"/>
    </location>
</feature>
<comment type="caution">
    <text evidence="7">The sequence shown here is derived from an EMBL/GenBank/DDBJ whole genome shotgun (WGS) entry which is preliminary data.</text>
</comment>
<dbReference type="EMBL" id="AYGX02000162">
    <property type="protein sequence ID" value="KRO24691.1"/>
    <property type="molecule type" value="Genomic_DNA"/>
</dbReference>
<evidence type="ECO:0000313" key="8">
    <source>
        <dbReference type="Proteomes" id="UP000050920"/>
    </source>
</evidence>
<feature type="transmembrane region" description="Helical" evidence="6">
    <location>
        <begin position="334"/>
        <end position="357"/>
    </location>
</feature>
<evidence type="ECO:0000256" key="2">
    <source>
        <dbReference type="ARBA" id="ARBA00022475"/>
    </source>
</evidence>
<feature type="transmembrane region" description="Helical" evidence="6">
    <location>
        <begin position="377"/>
        <end position="398"/>
    </location>
</feature>
<organism evidence="7 8">
    <name type="scientific">Lactiplantibacillus fabifermentans DSM 21115</name>
    <dbReference type="NCBI Taxonomy" id="1413187"/>
    <lineage>
        <taxon>Bacteria</taxon>
        <taxon>Bacillati</taxon>
        <taxon>Bacillota</taxon>
        <taxon>Bacilli</taxon>
        <taxon>Lactobacillales</taxon>
        <taxon>Lactobacillaceae</taxon>
        <taxon>Lactiplantibacillus</taxon>
    </lineage>
</organism>
<feature type="transmembrane region" description="Helical" evidence="6">
    <location>
        <begin position="131"/>
        <end position="150"/>
    </location>
</feature>
<feature type="transmembrane region" description="Helical" evidence="6">
    <location>
        <begin position="497"/>
        <end position="520"/>
    </location>
</feature>
<feature type="transmembrane region" description="Helical" evidence="6">
    <location>
        <begin position="195"/>
        <end position="217"/>
    </location>
</feature>
<keyword evidence="5 6" id="KW-0472">Membrane</keyword>
<evidence type="ECO:0000256" key="5">
    <source>
        <dbReference type="ARBA" id="ARBA00023136"/>
    </source>
</evidence>
<keyword evidence="3 6" id="KW-0812">Transmembrane</keyword>
<dbReference type="GO" id="GO:0005886">
    <property type="term" value="C:plasma membrane"/>
    <property type="evidence" value="ECO:0007669"/>
    <property type="project" value="UniProtKB-SubCell"/>
</dbReference>
<feature type="transmembrane region" description="Helical" evidence="6">
    <location>
        <begin position="405"/>
        <end position="426"/>
    </location>
</feature>
<comment type="subcellular location">
    <subcellularLocation>
        <location evidence="1">Cell membrane</location>
        <topology evidence="1">Multi-pass membrane protein</topology>
    </subcellularLocation>
</comment>
<keyword evidence="2" id="KW-1003">Cell membrane</keyword>
<feature type="transmembrane region" description="Helical" evidence="6">
    <location>
        <begin position="432"/>
        <end position="451"/>
    </location>
</feature>
<proteinExistence type="predicted"/>
<gene>
    <name evidence="7" type="ORF">DY78_GL001616</name>
</gene>
<dbReference type="InterPro" id="IPR050833">
    <property type="entry name" value="Poly_Biosynth_Transport"/>
</dbReference>
<reference evidence="7 8" key="1">
    <citation type="journal article" date="2015" name="Genome Announc.">
        <title>Expanding the biotechnology potential of lactobacilli through comparative genomics of 213 strains and associated genera.</title>
        <authorList>
            <person name="Sun Z."/>
            <person name="Harris H.M."/>
            <person name="McCann A."/>
            <person name="Guo C."/>
            <person name="Argimon S."/>
            <person name="Zhang W."/>
            <person name="Yang X."/>
            <person name="Jeffery I.B."/>
            <person name="Cooney J.C."/>
            <person name="Kagawa T.F."/>
            <person name="Liu W."/>
            <person name="Song Y."/>
            <person name="Salvetti E."/>
            <person name="Wrobel A."/>
            <person name="Rasinkangas P."/>
            <person name="Parkhill J."/>
            <person name="Rea M.C."/>
            <person name="O'Sullivan O."/>
            <person name="Ritari J."/>
            <person name="Douillard F.P."/>
            <person name="Paul Ross R."/>
            <person name="Yang R."/>
            <person name="Briner A.E."/>
            <person name="Felis G.E."/>
            <person name="de Vos W.M."/>
            <person name="Barrangou R."/>
            <person name="Klaenhammer T.R."/>
            <person name="Caufield P.W."/>
            <person name="Cui Y."/>
            <person name="Zhang H."/>
            <person name="O'Toole P.W."/>
        </authorList>
    </citation>
    <scope>NUCLEOTIDE SEQUENCE [LARGE SCALE GENOMIC DNA]</scope>
    <source>
        <strain evidence="7 8">DSM 21115</strain>
    </source>
</reference>
<feature type="transmembrane region" description="Helical" evidence="6">
    <location>
        <begin position="12"/>
        <end position="35"/>
    </location>
</feature>